<name>A0A9D4TZY7_CHLVU</name>
<dbReference type="InterPro" id="IPR013103">
    <property type="entry name" value="RVT_2"/>
</dbReference>
<evidence type="ECO:0000313" key="4">
    <source>
        <dbReference type="Proteomes" id="UP001055712"/>
    </source>
</evidence>
<reference evidence="3" key="1">
    <citation type="journal article" date="2019" name="Plant J.">
        <title>Chlorella vulgaris genome assembly and annotation reveals the molecular basis for metabolic acclimation to high light conditions.</title>
        <authorList>
            <person name="Cecchin M."/>
            <person name="Marcolungo L."/>
            <person name="Rossato M."/>
            <person name="Girolomoni L."/>
            <person name="Cosentino E."/>
            <person name="Cuine S."/>
            <person name="Li-Beisson Y."/>
            <person name="Delledonne M."/>
            <person name="Ballottari M."/>
        </authorList>
    </citation>
    <scope>NUCLEOTIDE SEQUENCE</scope>
    <source>
        <strain evidence="3">211/11P</strain>
    </source>
</reference>
<dbReference type="Pfam" id="PF07727">
    <property type="entry name" value="RVT_2"/>
    <property type="match status" value="1"/>
</dbReference>
<dbReference type="InterPro" id="IPR043502">
    <property type="entry name" value="DNA/RNA_pol_sf"/>
</dbReference>
<accession>A0A9D4TZY7</accession>
<dbReference type="EMBL" id="SIDB01000001">
    <property type="protein sequence ID" value="KAI3438361.1"/>
    <property type="molecule type" value="Genomic_DNA"/>
</dbReference>
<evidence type="ECO:0000313" key="3">
    <source>
        <dbReference type="EMBL" id="KAI3438361.1"/>
    </source>
</evidence>
<keyword evidence="4" id="KW-1185">Reference proteome</keyword>
<reference evidence="3" key="2">
    <citation type="submission" date="2020-11" db="EMBL/GenBank/DDBJ databases">
        <authorList>
            <person name="Cecchin M."/>
            <person name="Marcolungo L."/>
            <person name="Rossato M."/>
            <person name="Girolomoni L."/>
            <person name="Cosentino E."/>
            <person name="Cuine S."/>
            <person name="Li-Beisson Y."/>
            <person name="Delledonne M."/>
            <person name="Ballottari M."/>
        </authorList>
    </citation>
    <scope>NUCLEOTIDE SEQUENCE</scope>
    <source>
        <strain evidence="3">211/11P</strain>
        <tissue evidence="3">Whole cell</tissue>
    </source>
</reference>
<organism evidence="3 4">
    <name type="scientific">Chlorella vulgaris</name>
    <name type="common">Green alga</name>
    <dbReference type="NCBI Taxonomy" id="3077"/>
    <lineage>
        <taxon>Eukaryota</taxon>
        <taxon>Viridiplantae</taxon>
        <taxon>Chlorophyta</taxon>
        <taxon>core chlorophytes</taxon>
        <taxon>Trebouxiophyceae</taxon>
        <taxon>Chlorellales</taxon>
        <taxon>Chlorellaceae</taxon>
        <taxon>Chlorella clade</taxon>
        <taxon>Chlorella</taxon>
    </lineage>
</organism>
<feature type="compositionally biased region" description="Polar residues" evidence="1">
    <location>
        <begin position="72"/>
        <end position="84"/>
    </location>
</feature>
<dbReference type="PANTHER" id="PTHR11439:SF483">
    <property type="entry name" value="PEPTIDE SYNTHASE GLIP-LIKE, PUTATIVE (AFU_ORTHOLOGUE AFUA_3G12920)-RELATED"/>
    <property type="match status" value="1"/>
</dbReference>
<comment type="caution">
    <text evidence="3">The sequence shown here is derived from an EMBL/GenBank/DDBJ whole genome shotgun (WGS) entry which is preliminary data.</text>
</comment>
<proteinExistence type="predicted"/>
<gene>
    <name evidence="3" type="ORF">D9Q98_000793</name>
</gene>
<protein>
    <recommendedName>
        <fullName evidence="2">Reverse transcriptase Ty1/copia-type domain-containing protein</fullName>
    </recommendedName>
</protein>
<dbReference type="PANTHER" id="PTHR11439">
    <property type="entry name" value="GAG-POL-RELATED RETROTRANSPOSON"/>
    <property type="match status" value="1"/>
</dbReference>
<evidence type="ECO:0000256" key="1">
    <source>
        <dbReference type="SAM" id="MobiDB-lite"/>
    </source>
</evidence>
<dbReference type="AlphaFoldDB" id="A0A9D4TZY7"/>
<feature type="region of interest" description="Disordered" evidence="1">
    <location>
        <begin position="72"/>
        <end position="112"/>
    </location>
</feature>
<evidence type="ECO:0000259" key="2">
    <source>
        <dbReference type="Pfam" id="PF07727"/>
    </source>
</evidence>
<feature type="domain" description="Reverse transcriptase Ty1/copia-type" evidence="2">
    <location>
        <begin position="115"/>
        <end position="214"/>
    </location>
</feature>
<sequence>MQQTVTAWEQHSWRSRSSLLCWLRLSRLSHLYLQDNHQHNDPPERQHSGLLTSWQDDAYRITGRANLASISEPTTVSEALSSEQAAEWQAGDGRGDGSTGSQRHLDVGSRPQLASTPIPVKWVFKIKRDSKRARGALQGSAGGQGLSAAWRALTMMRCFAPVSKYATLRALLAKAAAADLHIHQLDIKTAFLNGELDEDVYIQQPPGYEQGKQPAGLRRWPVHQQLPSPPTPSYLLTYVDDILIFASDLARQIKLTKDGDPLDRQHHGYPQAHRQPECTSQFCTRPDLSQAVGALARYMANPTAVHWQAAKGVLRYLSGTANYGISFGSASPGLAA</sequence>
<dbReference type="OrthoDB" id="2014938at2759"/>
<dbReference type="Proteomes" id="UP001055712">
    <property type="component" value="Unassembled WGS sequence"/>
</dbReference>
<dbReference type="SUPFAM" id="SSF56672">
    <property type="entry name" value="DNA/RNA polymerases"/>
    <property type="match status" value="1"/>
</dbReference>